<organism evidence="1 2">
    <name type="scientific">Rubroshorea leprosula</name>
    <dbReference type="NCBI Taxonomy" id="152421"/>
    <lineage>
        <taxon>Eukaryota</taxon>
        <taxon>Viridiplantae</taxon>
        <taxon>Streptophyta</taxon>
        <taxon>Embryophyta</taxon>
        <taxon>Tracheophyta</taxon>
        <taxon>Spermatophyta</taxon>
        <taxon>Magnoliopsida</taxon>
        <taxon>eudicotyledons</taxon>
        <taxon>Gunneridae</taxon>
        <taxon>Pentapetalae</taxon>
        <taxon>rosids</taxon>
        <taxon>malvids</taxon>
        <taxon>Malvales</taxon>
        <taxon>Dipterocarpaceae</taxon>
        <taxon>Rubroshorea</taxon>
    </lineage>
</organism>
<name>A0AAV5IF12_9ROSI</name>
<evidence type="ECO:0000313" key="1">
    <source>
        <dbReference type="EMBL" id="GKU95769.1"/>
    </source>
</evidence>
<dbReference type="EMBL" id="BPVZ01000009">
    <property type="protein sequence ID" value="GKU95769.1"/>
    <property type="molecule type" value="Genomic_DNA"/>
</dbReference>
<proteinExistence type="predicted"/>
<evidence type="ECO:0000313" key="2">
    <source>
        <dbReference type="Proteomes" id="UP001054252"/>
    </source>
</evidence>
<protein>
    <submittedName>
        <fullName evidence="1">Uncharacterized protein</fullName>
    </submittedName>
</protein>
<dbReference type="Proteomes" id="UP001054252">
    <property type="component" value="Unassembled WGS sequence"/>
</dbReference>
<keyword evidence="2" id="KW-1185">Reference proteome</keyword>
<accession>A0AAV5IF12</accession>
<comment type="caution">
    <text evidence="1">The sequence shown here is derived from an EMBL/GenBank/DDBJ whole genome shotgun (WGS) entry which is preliminary data.</text>
</comment>
<reference evidence="1 2" key="1">
    <citation type="journal article" date="2021" name="Commun. Biol.">
        <title>The genome of Shorea leprosula (Dipterocarpaceae) highlights the ecological relevance of drought in aseasonal tropical rainforests.</title>
        <authorList>
            <person name="Ng K.K.S."/>
            <person name="Kobayashi M.J."/>
            <person name="Fawcett J.A."/>
            <person name="Hatakeyama M."/>
            <person name="Paape T."/>
            <person name="Ng C.H."/>
            <person name="Ang C.C."/>
            <person name="Tnah L.H."/>
            <person name="Lee C.T."/>
            <person name="Nishiyama T."/>
            <person name="Sese J."/>
            <person name="O'Brien M.J."/>
            <person name="Copetti D."/>
            <person name="Mohd Noor M.I."/>
            <person name="Ong R.C."/>
            <person name="Putra M."/>
            <person name="Sireger I.Z."/>
            <person name="Indrioko S."/>
            <person name="Kosugi Y."/>
            <person name="Izuno A."/>
            <person name="Isagi Y."/>
            <person name="Lee S.L."/>
            <person name="Shimizu K.K."/>
        </authorList>
    </citation>
    <scope>NUCLEOTIDE SEQUENCE [LARGE SCALE GENOMIC DNA]</scope>
    <source>
        <strain evidence="1">214</strain>
    </source>
</reference>
<gene>
    <name evidence="1" type="ORF">SLEP1_g9090</name>
</gene>
<dbReference type="AlphaFoldDB" id="A0AAV5IF12"/>
<sequence>MSSVRIPQYDRFQYVKLKELAQSQDLTGVLKALPLALNQE</sequence>